<reference evidence="1 2" key="1">
    <citation type="journal article" date="2017" name="Curr. Biol.">
        <title>The Evolution of Venom by Co-option of Single-Copy Genes.</title>
        <authorList>
            <person name="Martinson E.O."/>
            <person name="Mrinalini"/>
            <person name="Kelkar Y.D."/>
            <person name="Chang C.H."/>
            <person name="Werren J.H."/>
        </authorList>
    </citation>
    <scope>NUCLEOTIDE SEQUENCE [LARGE SCALE GENOMIC DNA]</scope>
    <source>
        <strain evidence="1 2">Alberta</strain>
        <tissue evidence="1">Whole body</tissue>
    </source>
</reference>
<evidence type="ECO:0000313" key="1">
    <source>
        <dbReference type="EMBL" id="OXU17182.1"/>
    </source>
</evidence>
<evidence type="ECO:0000313" key="2">
    <source>
        <dbReference type="Proteomes" id="UP000215335"/>
    </source>
</evidence>
<organism evidence="1 2">
    <name type="scientific">Trichomalopsis sarcophagae</name>
    <dbReference type="NCBI Taxonomy" id="543379"/>
    <lineage>
        <taxon>Eukaryota</taxon>
        <taxon>Metazoa</taxon>
        <taxon>Ecdysozoa</taxon>
        <taxon>Arthropoda</taxon>
        <taxon>Hexapoda</taxon>
        <taxon>Insecta</taxon>
        <taxon>Pterygota</taxon>
        <taxon>Neoptera</taxon>
        <taxon>Endopterygota</taxon>
        <taxon>Hymenoptera</taxon>
        <taxon>Apocrita</taxon>
        <taxon>Proctotrupomorpha</taxon>
        <taxon>Chalcidoidea</taxon>
        <taxon>Pteromalidae</taxon>
        <taxon>Pteromalinae</taxon>
        <taxon>Trichomalopsis</taxon>
    </lineage>
</organism>
<name>A0A232EFU5_9HYME</name>
<comment type="caution">
    <text evidence="1">The sequence shown here is derived from an EMBL/GenBank/DDBJ whole genome shotgun (WGS) entry which is preliminary data.</text>
</comment>
<proteinExistence type="predicted"/>
<dbReference type="AlphaFoldDB" id="A0A232EFU5"/>
<accession>A0A232EFU5</accession>
<keyword evidence="2" id="KW-1185">Reference proteome</keyword>
<dbReference type="EMBL" id="NNAY01004956">
    <property type="protein sequence ID" value="OXU17182.1"/>
    <property type="molecule type" value="Genomic_DNA"/>
</dbReference>
<dbReference type="Proteomes" id="UP000215335">
    <property type="component" value="Unassembled WGS sequence"/>
</dbReference>
<gene>
    <name evidence="1" type="ORF">TSAR_013299</name>
</gene>
<protein>
    <submittedName>
        <fullName evidence="1">Uncharacterized protein</fullName>
    </submittedName>
</protein>
<sequence>MCIPRIKVSEESINLRTGKLTMVAWAKCCLGLKIVKNHKDSQFLPSGAQIKALFFYFSLVEMTIRTGHLLGSN</sequence>